<evidence type="ECO:0000313" key="4">
    <source>
        <dbReference type="EMBL" id="TXD33783.1"/>
    </source>
</evidence>
<evidence type="ECO:0000313" key="5">
    <source>
        <dbReference type="Proteomes" id="UP000321046"/>
    </source>
</evidence>
<feature type="region of interest" description="Disordered" evidence="1">
    <location>
        <begin position="29"/>
        <end position="53"/>
    </location>
</feature>
<feature type="chain" id="PRO_5022773273" description="DUF3592 domain-containing protein" evidence="3">
    <location>
        <begin position="26"/>
        <end position="255"/>
    </location>
</feature>
<protein>
    <recommendedName>
        <fullName evidence="6">DUF3592 domain-containing protein</fullName>
    </recommendedName>
</protein>
<keyword evidence="2" id="KW-1133">Transmembrane helix</keyword>
<feature type="transmembrane region" description="Helical" evidence="2">
    <location>
        <begin position="135"/>
        <end position="153"/>
    </location>
</feature>
<keyword evidence="2" id="KW-0812">Transmembrane</keyword>
<proteinExistence type="predicted"/>
<evidence type="ECO:0008006" key="6">
    <source>
        <dbReference type="Google" id="ProtNLM"/>
    </source>
</evidence>
<sequence>MNRIHPLLTLAALLVFSLLSAPVAAQPALYPESPERSPPTAAPSADADADAGDEPRFQLLQPTRVRWGKSYLEYQLKDRQTGEVYREGDFYRVLGHPELGEQFDENMARQTRGYVLGVPMMAVAVPVLVVSVPVVMFSAFFVFLAGMGAGAALLPPAEAWWAVGGVVVGGLTFGYGAKLYSARHRYRLVLVGQADAQRLVEEANARGALFDARGNARLRETPSSFRLSVAPYVRPTLGRSGEAGMAGGVGLRMRW</sequence>
<evidence type="ECO:0000256" key="1">
    <source>
        <dbReference type="SAM" id="MobiDB-lite"/>
    </source>
</evidence>
<feature type="signal peptide" evidence="3">
    <location>
        <begin position="1"/>
        <end position="25"/>
    </location>
</feature>
<feature type="transmembrane region" description="Helical" evidence="2">
    <location>
        <begin position="113"/>
        <end position="130"/>
    </location>
</feature>
<organism evidence="4 5">
    <name type="scientific">Lujinxingia vulgaris</name>
    <dbReference type="NCBI Taxonomy" id="2600176"/>
    <lineage>
        <taxon>Bacteria</taxon>
        <taxon>Deltaproteobacteria</taxon>
        <taxon>Bradymonadales</taxon>
        <taxon>Lujinxingiaceae</taxon>
        <taxon>Lujinxingia</taxon>
    </lineage>
</organism>
<gene>
    <name evidence="4" type="ORF">FRC96_15020</name>
</gene>
<name>A0A5C6X0R9_9DELT</name>
<evidence type="ECO:0000256" key="3">
    <source>
        <dbReference type="SAM" id="SignalP"/>
    </source>
</evidence>
<dbReference type="OrthoDB" id="9999529at2"/>
<keyword evidence="2" id="KW-0472">Membrane</keyword>
<dbReference type="RefSeq" id="WP_146975587.1">
    <property type="nucleotide sequence ID" value="NZ_VOSL01000059.1"/>
</dbReference>
<dbReference type="Proteomes" id="UP000321046">
    <property type="component" value="Unassembled WGS sequence"/>
</dbReference>
<dbReference type="AlphaFoldDB" id="A0A5C6X0R9"/>
<evidence type="ECO:0000256" key="2">
    <source>
        <dbReference type="SAM" id="Phobius"/>
    </source>
</evidence>
<comment type="caution">
    <text evidence="4">The sequence shown here is derived from an EMBL/GenBank/DDBJ whole genome shotgun (WGS) entry which is preliminary data.</text>
</comment>
<dbReference type="EMBL" id="VOSL01000059">
    <property type="protein sequence ID" value="TXD33783.1"/>
    <property type="molecule type" value="Genomic_DNA"/>
</dbReference>
<keyword evidence="3" id="KW-0732">Signal</keyword>
<feature type="transmembrane region" description="Helical" evidence="2">
    <location>
        <begin position="159"/>
        <end position="177"/>
    </location>
</feature>
<accession>A0A5C6X0R9</accession>
<reference evidence="4 5" key="1">
    <citation type="submission" date="2019-08" db="EMBL/GenBank/DDBJ databases">
        <title>Bradymonadales sp. TMQ2.</title>
        <authorList>
            <person name="Liang Q."/>
        </authorList>
    </citation>
    <scope>NUCLEOTIDE SEQUENCE [LARGE SCALE GENOMIC DNA]</scope>
    <source>
        <strain evidence="4 5">TMQ2</strain>
    </source>
</reference>